<dbReference type="EMBL" id="PGCI01000974">
    <property type="protein sequence ID" value="PLW10195.1"/>
    <property type="molecule type" value="Genomic_DNA"/>
</dbReference>
<reference evidence="1 2" key="1">
    <citation type="submission" date="2017-11" db="EMBL/GenBank/DDBJ databases">
        <title>De novo assembly and phasing of dikaryotic genomes from two isolates of Puccinia coronata f. sp. avenae, the causal agent of oat crown rust.</title>
        <authorList>
            <person name="Miller M.E."/>
            <person name="Zhang Y."/>
            <person name="Omidvar V."/>
            <person name="Sperschneider J."/>
            <person name="Schwessinger B."/>
            <person name="Raley C."/>
            <person name="Palmer J.M."/>
            <person name="Garnica D."/>
            <person name="Upadhyaya N."/>
            <person name="Rathjen J."/>
            <person name="Taylor J.M."/>
            <person name="Park R.F."/>
            <person name="Dodds P.N."/>
            <person name="Hirsch C.D."/>
            <person name="Kianian S.F."/>
            <person name="Figueroa M."/>
        </authorList>
    </citation>
    <scope>NUCLEOTIDE SEQUENCE [LARGE SCALE GENOMIC DNA]</scope>
    <source>
        <strain evidence="1">12SD80</strain>
    </source>
</reference>
<dbReference type="Proteomes" id="UP000235392">
    <property type="component" value="Unassembled WGS sequence"/>
</dbReference>
<organism evidence="1 2">
    <name type="scientific">Puccinia coronata f. sp. avenae</name>
    <dbReference type="NCBI Taxonomy" id="200324"/>
    <lineage>
        <taxon>Eukaryota</taxon>
        <taxon>Fungi</taxon>
        <taxon>Dikarya</taxon>
        <taxon>Basidiomycota</taxon>
        <taxon>Pucciniomycotina</taxon>
        <taxon>Pucciniomycetes</taxon>
        <taxon>Pucciniales</taxon>
        <taxon>Pucciniaceae</taxon>
        <taxon>Puccinia</taxon>
    </lineage>
</organism>
<proteinExistence type="predicted"/>
<comment type="caution">
    <text evidence="1">The sequence shown here is derived from an EMBL/GenBank/DDBJ whole genome shotgun (WGS) entry which is preliminary data.</text>
</comment>
<dbReference type="AlphaFoldDB" id="A0A2N5SAG2"/>
<gene>
    <name evidence="1" type="ORF">PCASD_23129</name>
</gene>
<evidence type="ECO:0000313" key="1">
    <source>
        <dbReference type="EMBL" id="PLW10195.1"/>
    </source>
</evidence>
<protein>
    <submittedName>
        <fullName evidence="1">Uncharacterized protein</fullName>
    </submittedName>
</protein>
<name>A0A2N5SAG2_9BASI</name>
<evidence type="ECO:0000313" key="2">
    <source>
        <dbReference type="Proteomes" id="UP000235392"/>
    </source>
</evidence>
<sequence length="100" mass="10720">MIDVHASQSDHVPDCGALVHLPPMLPIITGGTHVLTNGASRLGVGYDHRRGEEGVGRTKKTLTLLEQHARLRAIWKEHNAANHAAASSSSSSSSSRPVFY</sequence>
<accession>A0A2N5SAG2</accession>